<gene>
    <name evidence="1" type="ORF">LQ564_00210</name>
</gene>
<evidence type="ECO:0000313" key="1">
    <source>
        <dbReference type="EMBL" id="MCD2514732.1"/>
    </source>
</evidence>
<dbReference type="Proteomes" id="UP001179361">
    <property type="component" value="Unassembled WGS sequence"/>
</dbReference>
<accession>A0ABS8Q0Y4</accession>
<dbReference type="EMBL" id="JAJNOC010000001">
    <property type="protein sequence ID" value="MCD2514732.1"/>
    <property type="molecule type" value="Genomic_DNA"/>
</dbReference>
<sequence length="678" mass="77422">MNVDFQEMTIGIDRDFIKITSPNYRITSWPPPRDWPVVVDEHGTIISRWGDSTWDITSWFGRRKILNFGDGEVRKRKQSEPLSAENADLMRMIATWLIWGPLRIRSAATIYAHVYVLRTIVSLCNRNGISAEKLMRFPKVLEQVPNVISASNFDAAITLLHYLYDARGFLGFTIVDANGLKRLVEIAPKHETIQTPYIPPRIWLYQLSRLRECLTDFIANQTQIEACFQFCLNEYAKQYGSLEAALSRTKENSRVSPFNPELNYKKDFPGTFHEVVARFGLSEIFGKWVAGFKDRPHISGLSSYFSIVTFASLLYICNFTLQRREEVGSLRSSCLLWDNDEKFGRVPIICGETTKTDPDSDARWVASPSVEIAIQASSAIAHMRMICDRVNPKIMPSDADRNDPYLSSTATEPWGLGLRHSRNYKIRGVTKDLQETLEKVCSMLFDKEQMKITADDLAIAKRLTTNLPEKEFFVDAIWPLSWHQYRRTGAVNMFASGDISDSTMQQQLKHSSRLMPLYYGRNHSRLRFNNEVQTTVLLAMYEAQVEIVKVAAAEDRFFSPHALERKEQLVINLLSAKETNELVAMAKKGAINFREHRLGGCMKAGLCEYGGLESVARCAGGKDRKPCPDVLFDRAKEPRVRAELRRVVEEMKILPVVHPRYNALADERTAMENYLNAL</sequence>
<comment type="caution">
    <text evidence="1">The sequence shown here is derived from an EMBL/GenBank/DDBJ whole genome shotgun (WGS) entry which is preliminary data.</text>
</comment>
<protein>
    <recommendedName>
        <fullName evidence="3">Integrase</fullName>
    </recommendedName>
</protein>
<evidence type="ECO:0008006" key="3">
    <source>
        <dbReference type="Google" id="ProtNLM"/>
    </source>
</evidence>
<name>A0ABS8Q0Y4_9BURK</name>
<keyword evidence="2" id="KW-1185">Reference proteome</keyword>
<dbReference type="Gene3D" id="1.10.443.10">
    <property type="entry name" value="Intergrase catalytic core"/>
    <property type="match status" value="1"/>
</dbReference>
<evidence type="ECO:0000313" key="2">
    <source>
        <dbReference type="Proteomes" id="UP001179361"/>
    </source>
</evidence>
<organism evidence="1 2">
    <name type="scientific">Massilia phyllostachyos</name>
    <dbReference type="NCBI Taxonomy" id="2898585"/>
    <lineage>
        <taxon>Bacteria</taxon>
        <taxon>Pseudomonadati</taxon>
        <taxon>Pseudomonadota</taxon>
        <taxon>Betaproteobacteria</taxon>
        <taxon>Burkholderiales</taxon>
        <taxon>Oxalobacteraceae</taxon>
        <taxon>Telluria group</taxon>
        <taxon>Massilia</taxon>
    </lineage>
</organism>
<reference evidence="1" key="1">
    <citation type="submission" date="2021-11" db="EMBL/GenBank/DDBJ databases">
        <title>The complete genome of Massilia sp sp. G4R7.</title>
        <authorList>
            <person name="Liu L."/>
            <person name="Yue J."/>
            <person name="Yuan J."/>
            <person name="Yang F."/>
            <person name="Li L."/>
        </authorList>
    </citation>
    <scope>NUCLEOTIDE SEQUENCE</scope>
    <source>
        <strain evidence="1">G4R7</strain>
    </source>
</reference>
<dbReference type="RefSeq" id="WP_231056081.1">
    <property type="nucleotide sequence ID" value="NZ_JAJNOC010000001.1"/>
</dbReference>
<proteinExistence type="predicted"/>
<dbReference type="InterPro" id="IPR013762">
    <property type="entry name" value="Integrase-like_cat_sf"/>
</dbReference>